<evidence type="ECO:0000313" key="1">
    <source>
        <dbReference type="Ensembl" id="ENSCVAP00000013371.1"/>
    </source>
</evidence>
<dbReference type="GeneTree" id="ENSGT00940000178293"/>
<reference evidence="1" key="1">
    <citation type="submission" date="2025-08" db="UniProtKB">
        <authorList>
            <consortium name="Ensembl"/>
        </authorList>
    </citation>
    <scope>IDENTIFICATION</scope>
</reference>
<keyword evidence="2" id="KW-1185">Reference proteome</keyword>
<proteinExistence type="predicted"/>
<protein>
    <submittedName>
        <fullName evidence="1">Uncharacterized protein</fullName>
    </submittedName>
</protein>
<accession>A0A3Q2D477</accession>
<dbReference type="Ensembl" id="ENSCVAT00000020891.1">
    <property type="protein sequence ID" value="ENSCVAP00000013371.1"/>
    <property type="gene ID" value="ENSCVAG00000015861.1"/>
</dbReference>
<dbReference type="Proteomes" id="UP000265020">
    <property type="component" value="Unassembled WGS sequence"/>
</dbReference>
<organism evidence="1 2">
    <name type="scientific">Cyprinodon variegatus</name>
    <name type="common">Sheepshead minnow</name>
    <dbReference type="NCBI Taxonomy" id="28743"/>
    <lineage>
        <taxon>Eukaryota</taxon>
        <taxon>Metazoa</taxon>
        <taxon>Chordata</taxon>
        <taxon>Craniata</taxon>
        <taxon>Vertebrata</taxon>
        <taxon>Euteleostomi</taxon>
        <taxon>Actinopterygii</taxon>
        <taxon>Neopterygii</taxon>
        <taxon>Teleostei</taxon>
        <taxon>Neoteleostei</taxon>
        <taxon>Acanthomorphata</taxon>
        <taxon>Ovalentaria</taxon>
        <taxon>Atherinomorphae</taxon>
        <taxon>Cyprinodontiformes</taxon>
        <taxon>Cyprinodontidae</taxon>
        <taxon>Cyprinodon</taxon>
    </lineage>
</organism>
<name>A0A3Q2D477_CYPVA</name>
<sequence>MFEVQMFCFLQRYEELRVVGVPSTVCHGQDAGSSVPDVEVFVLKSGTIDGFNDTMGRVLHAFYILCILFSHLTHEVWYDPMEDGVLQSETFLSSAQNPKVLCSLGNNIGHFEEHQRVSVFGVLLDSGHVWH</sequence>
<reference evidence="1" key="2">
    <citation type="submission" date="2025-09" db="UniProtKB">
        <authorList>
            <consortium name="Ensembl"/>
        </authorList>
    </citation>
    <scope>IDENTIFICATION</scope>
</reference>
<evidence type="ECO:0000313" key="2">
    <source>
        <dbReference type="Proteomes" id="UP000265020"/>
    </source>
</evidence>
<dbReference type="AlphaFoldDB" id="A0A3Q2D477"/>
<dbReference type="OMA" id="RIHHTHI"/>